<reference evidence="7 8" key="1">
    <citation type="journal article" date="2018" name="Biotechnol. Biofuels">
        <title>Integrative visual omics of the white-rot fungus Polyporus brumalis exposes the biotechnological potential of its oxidative enzymes for delignifying raw plant biomass.</title>
        <authorList>
            <person name="Miyauchi S."/>
            <person name="Rancon A."/>
            <person name="Drula E."/>
            <person name="Hage H."/>
            <person name="Chaduli D."/>
            <person name="Favel A."/>
            <person name="Grisel S."/>
            <person name="Henrissat B."/>
            <person name="Herpoel-Gimbert I."/>
            <person name="Ruiz-Duenas F.J."/>
            <person name="Chevret D."/>
            <person name="Hainaut M."/>
            <person name="Lin J."/>
            <person name="Wang M."/>
            <person name="Pangilinan J."/>
            <person name="Lipzen A."/>
            <person name="Lesage-Meessen L."/>
            <person name="Navarro D."/>
            <person name="Riley R."/>
            <person name="Grigoriev I.V."/>
            <person name="Zhou S."/>
            <person name="Raouche S."/>
            <person name="Rosso M.N."/>
        </authorList>
    </citation>
    <scope>NUCLEOTIDE SEQUENCE [LARGE SCALE GENOMIC DNA]</scope>
    <source>
        <strain evidence="7 8">BRFM 1820</strain>
    </source>
</reference>
<dbReference type="Gene3D" id="6.10.140.2220">
    <property type="match status" value="1"/>
</dbReference>
<evidence type="ECO:0000256" key="4">
    <source>
        <dbReference type="PROSITE-ProRule" id="PRU00134"/>
    </source>
</evidence>
<organism evidence="7 8">
    <name type="scientific">Lentinus brumalis</name>
    <dbReference type="NCBI Taxonomy" id="2498619"/>
    <lineage>
        <taxon>Eukaryota</taxon>
        <taxon>Fungi</taxon>
        <taxon>Dikarya</taxon>
        <taxon>Basidiomycota</taxon>
        <taxon>Agaricomycotina</taxon>
        <taxon>Agaricomycetes</taxon>
        <taxon>Polyporales</taxon>
        <taxon>Polyporaceae</taxon>
        <taxon>Lentinus</taxon>
    </lineage>
</organism>
<feature type="compositionally biased region" description="Acidic residues" evidence="5">
    <location>
        <begin position="401"/>
        <end position="411"/>
    </location>
</feature>
<feature type="region of interest" description="Disordered" evidence="5">
    <location>
        <begin position="393"/>
        <end position="447"/>
    </location>
</feature>
<name>A0A371D3P3_9APHY</name>
<keyword evidence="1" id="KW-0479">Metal-binding</keyword>
<dbReference type="Proteomes" id="UP000256964">
    <property type="component" value="Unassembled WGS sequence"/>
</dbReference>
<dbReference type="STRING" id="139420.A0A371D3P3"/>
<accession>A0A371D3P3</accession>
<dbReference type="InterPro" id="IPR002893">
    <property type="entry name" value="Znf_MYND"/>
</dbReference>
<evidence type="ECO:0000313" key="7">
    <source>
        <dbReference type="EMBL" id="RDX47153.1"/>
    </source>
</evidence>
<evidence type="ECO:0000313" key="8">
    <source>
        <dbReference type="Proteomes" id="UP000256964"/>
    </source>
</evidence>
<keyword evidence="2 4" id="KW-0863">Zinc-finger</keyword>
<dbReference type="AlphaFoldDB" id="A0A371D3P3"/>
<dbReference type="EMBL" id="KZ857421">
    <property type="protein sequence ID" value="RDX47153.1"/>
    <property type="molecule type" value="Genomic_DNA"/>
</dbReference>
<keyword evidence="3" id="KW-0862">Zinc</keyword>
<dbReference type="GO" id="GO:0008270">
    <property type="term" value="F:zinc ion binding"/>
    <property type="evidence" value="ECO:0007669"/>
    <property type="project" value="UniProtKB-KW"/>
</dbReference>
<keyword evidence="8" id="KW-1185">Reference proteome</keyword>
<evidence type="ECO:0000256" key="5">
    <source>
        <dbReference type="SAM" id="MobiDB-lite"/>
    </source>
</evidence>
<gene>
    <name evidence="7" type="ORF">OH76DRAFT_1419809</name>
</gene>
<proteinExistence type="predicted"/>
<evidence type="ECO:0000256" key="2">
    <source>
        <dbReference type="ARBA" id="ARBA00022771"/>
    </source>
</evidence>
<dbReference type="SUPFAM" id="SSF144232">
    <property type="entry name" value="HIT/MYND zinc finger-like"/>
    <property type="match status" value="1"/>
</dbReference>
<feature type="domain" description="MYND-type" evidence="6">
    <location>
        <begin position="245"/>
        <end position="290"/>
    </location>
</feature>
<evidence type="ECO:0000256" key="1">
    <source>
        <dbReference type="ARBA" id="ARBA00022723"/>
    </source>
</evidence>
<protein>
    <recommendedName>
        <fullName evidence="6">MYND-type domain-containing protein</fullName>
    </recommendedName>
</protein>
<dbReference type="OrthoDB" id="432970at2759"/>
<evidence type="ECO:0000259" key="6">
    <source>
        <dbReference type="PROSITE" id="PS50865"/>
    </source>
</evidence>
<dbReference type="PROSITE" id="PS50865">
    <property type="entry name" value="ZF_MYND_2"/>
    <property type="match status" value="1"/>
</dbReference>
<feature type="compositionally biased region" description="Acidic residues" evidence="5">
    <location>
        <begin position="420"/>
        <end position="447"/>
    </location>
</feature>
<sequence length="447" mass="49180">MSRPGPTFTLTIEAAPLDNVHVHRNMAEYIAAKSDCCFHYRSPPDLAKLTHQCSDMLTSFKTGTLLDRIEVPEVHLELAFRAFTGCGLPKLLASEAYVLFNVLVDEKAPRYFATASSRVRAQAHSGAVMAAHCEFLRLIEPLGVDFDEDEFESGDLKNPNEWMYKAMDHANASAALGLVSGAIVVAGLHYKQYAWDLWPVLAGSCAPTYEPFLNGLEEFVAWDLAAETRLRDRVENASRLHACAAEGCGVHAVHKQGLKACAGRCSPDVKPHYCSKDCQRKDWRRHKPFCKPNEELRPNVVMQTSEGSIAARGNVGPLTLGETLAARDKWAAECAVRRERGPGYFVERQVDDPAGGTVTVRVDSHTLAPQDIRGAGDALASLFQRHYASIAGEDSRPTAIAEDDEDEDPDYDHDSNSEADGSEEDDHEDEGDDESSDDDSEDEQDGR</sequence>
<evidence type="ECO:0000256" key="3">
    <source>
        <dbReference type="ARBA" id="ARBA00022833"/>
    </source>
</evidence>